<dbReference type="SUPFAM" id="SSF50978">
    <property type="entry name" value="WD40 repeat-like"/>
    <property type="match status" value="1"/>
</dbReference>
<evidence type="ECO:0000313" key="5">
    <source>
        <dbReference type="Proteomes" id="UP000324832"/>
    </source>
</evidence>
<dbReference type="Pfam" id="PF00400">
    <property type="entry name" value="WD40"/>
    <property type="match status" value="1"/>
</dbReference>
<dbReference type="InterPro" id="IPR015048">
    <property type="entry name" value="DUF1899"/>
</dbReference>
<dbReference type="Pfam" id="PF08953">
    <property type="entry name" value="DUF1899"/>
    <property type="match status" value="1"/>
</dbReference>
<proteinExistence type="predicted"/>
<keyword evidence="5" id="KW-1185">Reference proteome</keyword>
<keyword evidence="2" id="KW-0677">Repeat</keyword>
<name>A0A5E4PT88_9NEOP</name>
<evidence type="ECO:0000256" key="2">
    <source>
        <dbReference type="ARBA" id="ARBA00022737"/>
    </source>
</evidence>
<gene>
    <name evidence="4" type="ORF">LSINAPIS_LOCUS1733</name>
</gene>
<dbReference type="InterPro" id="IPR036322">
    <property type="entry name" value="WD40_repeat_dom_sf"/>
</dbReference>
<dbReference type="InterPro" id="IPR015943">
    <property type="entry name" value="WD40/YVTN_repeat-like_dom_sf"/>
</dbReference>
<dbReference type="PANTHER" id="PTHR10856">
    <property type="entry name" value="CORONIN"/>
    <property type="match status" value="1"/>
</dbReference>
<evidence type="ECO:0000259" key="3">
    <source>
        <dbReference type="SMART" id="SM01166"/>
    </source>
</evidence>
<dbReference type="InterPro" id="IPR015505">
    <property type="entry name" value="Coronin"/>
</dbReference>
<dbReference type="SMART" id="SM01166">
    <property type="entry name" value="DUF1899"/>
    <property type="match status" value="1"/>
</dbReference>
<dbReference type="InterPro" id="IPR001680">
    <property type="entry name" value="WD40_rpt"/>
</dbReference>
<keyword evidence="1" id="KW-0853">WD repeat</keyword>
<accession>A0A5E4PT88</accession>
<protein>
    <recommendedName>
        <fullName evidence="3">DUF1899 domain-containing protein</fullName>
    </recommendedName>
</protein>
<sequence length="246" mass="27851">MPEDAPEDNMTNSQVWFRGVRSSKFRHVYGVPFKRERCYDNIKITRNAHDSNFCAVNPKFVAIVTEVAGGGAFLVLPLDHTGRLDFNASRVTGHKGPVLDIKWNPFNDNIIASCSDDCTWLVELHGHKRRVAYVEWHPTAENILLSAGFDYLGEAVKIIDCHSDASKCTFLGNQGRVLTTGFSRYSDRQYAVWEQHDLSKPYTWQGKEMEISVTTKWSMMRPMCIFSTSFCPAIRSVGWGSCRSVA</sequence>
<dbReference type="PANTHER" id="PTHR10856:SF44">
    <property type="entry name" value="CORONIN"/>
    <property type="match status" value="1"/>
</dbReference>
<reference evidence="4 5" key="1">
    <citation type="submission" date="2017-07" db="EMBL/GenBank/DDBJ databases">
        <authorList>
            <person name="Talla V."/>
            <person name="Backstrom N."/>
        </authorList>
    </citation>
    <scope>NUCLEOTIDE SEQUENCE [LARGE SCALE GENOMIC DNA]</scope>
</reference>
<dbReference type="EMBL" id="FZQP02000293">
    <property type="protein sequence ID" value="VVC88336.1"/>
    <property type="molecule type" value="Genomic_DNA"/>
</dbReference>
<evidence type="ECO:0000313" key="4">
    <source>
        <dbReference type="EMBL" id="VVC88336.1"/>
    </source>
</evidence>
<dbReference type="Gene3D" id="2.130.10.10">
    <property type="entry name" value="YVTN repeat-like/Quinoprotein amine dehydrogenase"/>
    <property type="match status" value="1"/>
</dbReference>
<dbReference type="AlphaFoldDB" id="A0A5E4PT88"/>
<dbReference type="GO" id="GO:0051015">
    <property type="term" value="F:actin filament binding"/>
    <property type="evidence" value="ECO:0007669"/>
    <property type="project" value="TreeGrafter"/>
</dbReference>
<dbReference type="Proteomes" id="UP000324832">
    <property type="component" value="Unassembled WGS sequence"/>
</dbReference>
<evidence type="ECO:0000256" key="1">
    <source>
        <dbReference type="ARBA" id="ARBA00022574"/>
    </source>
</evidence>
<organism evidence="4 5">
    <name type="scientific">Leptidea sinapis</name>
    <dbReference type="NCBI Taxonomy" id="189913"/>
    <lineage>
        <taxon>Eukaryota</taxon>
        <taxon>Metazoa</taxon>
        <taxon>Ecdysozoa</taxon>
        <taxon>Arthropoda</taxon>
        <taxon>Hexapoda</taxon>
        <taxon>Insecta</taxon>
        <taxon>Pterygota</taxon>
        <taxon>Neoptera</taxon>
        <taxon>Endopterygota</taxon>
        <taxon>Lepidoptera</taxon>
        <taxon>Glossata</taxon>
        <taxon>Ditrysia</taxon>
        <taxon>Papilionoidea</taxon>
        <taxon>Pieridae</taxon>
        <taxon>Dismorphiinae</taxon>
        <taxon>Leptidea</taxon>
    </lineage>
</organism>
<feature type="domain" description="DUF1899" evidence="3">
    <location>
        <begin position="18"/>
        <end position="82"/>
    </location>
</feature>